<keyword evidence="3" id="KW-1185">Reference proteome</keyword>
<dbReference type="PANTHER" id="PTHR38847:SF1">
    <property type="entry name" value="PSEUDOURIDINE SYNTHASE RSUA_RLUA-LIKE DOMAIN-CONTAINING PROTEIN"/>
    <property type="match status" value="1"/>
</dbReference>
<proteinExistence type="predicted"/>
<dbReference type="EMBL" id="MU863655">
    <property type="protein sequence ID" value="KAK4098789.1"/>
    <property type="molecule type" value="Genomic_DNA"/>
</dbReference>
<dbReference type="InterPro" id="IPR025649">
    <property type="entry name" value="DUF4360"/>
</dbReference>
<reference evidence="2" key="2">
    <citation type="submission" date="2023-05" db="EMBL/GenBank/DDBJ databases">
        <authorList>
            <consortium name="Lawrence Berkeley National Laboratory"/>
            <person name="Steindorff A."/>
            <person name="Hensen N."/>
            <person name="Bonometti L."/>
            <person name="Westerberg I."/>
            <person name="Brannstrom I.O."/>
            <person name="Guillou S."/>
            <person name="Cros-Aarteil S."/>
            <person name="Calhoun S."/>
            <person name="Haridas S."/>
            <person name="Kuo A."/>
            <person name="Mondo S."/>
            <person name="Pangilinan J."/>
            <person name="Riley R."/>
            <person name="Labutti K."/>
            <person name="Andreopoulos B."/>
            <person name="Lipzen A."/>
            <person name="Chen C."/>
            <person name="Yanf M."/>
            <person name="Daum C."/>
            <person name="Ng V."/>
            <person name="Clum A."/>
            <person name="Ohm R."/>
            <person name="Martin F."/>
            <person name="Silar P."/>
            <person name="Natvig D."/>
            <person name="Lalanne C."/>
            <person name="Gautier V."/>
            <person name="Ament-Velasquez S.L."/>
            <person name="Kruys A."/>
            <person name="Hutchinson M.I."/>
            <person name="Powell A.J."/>
            <person name="Barry K."/>
            <person name="Miller A.N."/>
            <person name="Grigoriev I.V."/>
            <person name="Debuchy R."/>
            <person name="Gladieux P."/>
            <person name="Thoren M.H."/>
            <person name="Johannesson H."/>
        </authorList>
    </citation>
    <scope>NUCLEOTIDE SEQUENCE</scope>
    <source>
        <strain evidence="2">CBS 757.83</strain>
    </source>
</reference>
<evidence type="ECO:0000313" key="2">
    <source>
        <dbReference type="EMBL" id="KAK4098789.1"/>
    </source>
</evidence>
<name>A0AAN6SZR8_9PEZI</name>
<evidence type="ECO:0000313" key="3">
    <source>
        <dbReference type="Proteomes" id="UP001305647"/>
    </source>
</evidence>
<feature type="signal peptide" evidence="1">
    <location>
        <begin position="1"/>
        <end position="19"/>
    </location>
</feature>
<dbReference type="Proteomes" id="UP001305647">
    <property type="component" value="Unassembled WGS sequence"/>
</dbReference>
<dbReference type="PANTHER" id="PTHR38847">
    <property type="match status" value="1"/>
</dbReference>
<sequence length="196" mass="20763">MGILSHLALLLAAASAVAAEAPTPGTAPQITSITYSGSGCHKDPKFSGSFDDPTVTFHHFAASLPGANQTVNCQVHLQAKGASPGWQVALKSNKVKGHLVLRPGTTLTYYTTVFFSQDAAKTDTMAGSLSNKGDKTYNEAVTLVAKADGTKVWSPCTGSDGYTGIMNINFRSVLAGEGRAYFEANTEAWDVEWRRC</sequence>
<feature type="chain" id="PRO_5042968662" description="Secreted protein" evidence="1">
    <location>
        <begin position="20"/>
        <end position="196"/>
    </location>
</feature>
<comment type="caution">
    <text evidence="2">The sequence shown here is derived from an EMBL/GenBank/DDBJ whole genome shotgun (WGS) entry which is preliminary data.</text>
</comment>
<dbReference type="Pfam" id="PF14273">
    <property type="entry name" value="DUF4360"/>
    <property type="match status" value="1"/>
</dbReference>
<dbReference type="AlphaFoldDB" id="A0AAN6SZR8"/>
<accession>A0AAN6SZR8</accession>
<protein>
    <recommendedName>
        <fullName evidence="4">Secreted protein</fullName>
    </recommendedName>
</protein>
<reference evidence="2" key="1">
    <citation type="journal article" date="2023" name="Mol. Phylogenet. Evol.">
        <title>Genome-scale phylogeny and comparative genomics of the fungal order Sordariales.</title>
        <authorList>
            <person name="Hensen N."/>
            <person name="Bonometti L."/>
            <person name="Westerberg I."/>
            <person name="Brannstrom I.O."/>
            <person name="Guillou S."/>
            <person name="Cros-Aarteil S."/>
            <person name="Calhoun S."/>
            <person name="Haridas S."/>
            <person name="Kuo A."/>
            <person name="Mondo S."/>
            <person name="Pangilinan J."/>
            <person name="Riley R."/>
            <person name="LaButti K."/>
            <person name="Andreopoulos B."/>
            <person name="Lipzen A."/>
            <person name="Chen C."/>
            <person name="Yan M."/>
            <person name="Daum C."/>
            <person name="Ng V."/>
            <person name="Clum A."/>
            <person name="Steindorff A."/>
            <person name="Ohm R.A."/>
            <person name="Martin F."/>
            <person name="Silar P."/>
            <person name="Natvig D.O."/>
            <person name="Lalanne C."/>
            <person name="Gautier V."/>
            <person name="Ament-Velasquez S.L."/>
            <person name="Kruys A."/>
            <person name="Hutchinson M.I."/>
            <person name="Powell A.J."/>
            <person name="Barry K."/>
            <person name="Miller A.N."/>
            <person name="Grigoriev I.V."/>
            <person name="Debuchy R."/>
            <person name="Gladieux P."/>
            <person name="Hiltunen Thoren M."/>
            <person name="Johannesson H."/>
        </authorList>
    </citation>
    <scope>NUCLEOTIDE SEQUENCE</scope>
    <source>
        <strain evidence="2">CBS 757.83</strain>
    </source>
</reference>
<evidence type="ECO:0008006" key="4">
    <source>
        <dbReference type="Google" id="ProtNLM"/>
    </source>
</evidence>
<gene>
    <name evidence="2" type="ORF">N658DRAFT_517764</name>
</gene>
<organism evidence="2 3">
    <name type="scientific">Parathielavia hyrcaniae</name>
    <dbReference type="NCBI Taxonomy" id="113614"/>
    <lineage>
        <taxon>Eukaryota</taxon>
        <taxon>Fungi</taxon>
        <taxon>Dikarya</taxon>
        <taxon>Ascomycota</taxon>
        <taxon>Pezizomycotina</taxon>
        <taxon>Sordariomycetes</taxon>
        <taxon>Sordariomycetidae</taxon>
        <taxon>Sordariales</taxon>
        <taxon>Chaetomiaceae</taxon>
        <taxon>Parathielavia</taxon>
    </lineage>
</organism>
<evidence type="ECO:0000256" key="1">
    <source>
        <dbReference type="SAM" id="SignalP"/>
    </source>
</evidence>
<keyword evidence="1" id="KW-0732">Signal</keyword>